<evidence type="ECO:0000313" key="1">
    <source>
        <dbReference type="EMBL" id="MEA9438401.1"/>
    </source>
</evidence>
<organism evidence="1 2">
    <name type="scientific">Aeromonas caviae</name>
    <name type="common">Aeromonas punctata</name>
    <dbReference type="NCBI Taxonomy" id="648"/>
    <lineage>
        <taxon>Bacteria</taxon>
        <taxon>Pseudomonadati</taxon>
        <taxon>Pseudomonadota</taxon>
        <taxon>Gammaproteobacteria</taxon>
        <taxon>Aeromonadales</taxon>
        <taxon>Aeromonadaceae</taxon>
        <taxon>Aeromonas</taxon>
    </lineage>
</organism>
<dbReference type="Proteomes" id="UP001304847">
    <property type="component" value="Unassembled WGS sequence"/>
</dbReference>
<evidence type="ECO:0008006" key="3">
    <source>
        <dbReference type="Google" id="ProtNLM"/>
    </source>
</evidence>
<evidence type="ECO:0000313" key="2">
    <source>
        <dbReference type="Proteomes" id="UP001304847"/>
    </source>
</evidence>
<accession>A0ABU5WC33</accession>
<comment type="caution">
    <text evidence="1">The sequence shown here is derived from an EMBL/GenBank/DDBJ whole genome shotgun (WGS) entry which is preliminary data.</text>
</comment>
<gene>
    <name evidence="1" type="ORF">VCX44_22010</name>
</gene>
<sequence length="403" mass="46520">MNIKINKFKGECPYCSDVIDFHELKFMVVNDDGEMICRCMGCNNSFSIQCKNPDESYIVSGAEKVDYLDYEVQPPSNIKKLKVTFKYDGDIFKSPPKFDSNKYKLYQCHSCSDNIEELAHDMLHATYSEWGQQVYRYISEDISGYGYDADKCIINVDFTCSCGENHTALFYKKFNHESFSGDDFLLGNISNTINLNDRVDGIITKENFIELIKKLIVRWEFIFDKTFLIFPYVGHTRSSNMEILNLWEQIISQSSSDKLKIITKTQTLNAYKKSVSETVHDYEILSKYKFTPQSIESAIKNTTFHAKIYCGVSSNYVECLSGSANIATGPSNEQLTFKNYDSYEMFYGRYLQTFDTLKVADEVFQLSDVNNPDDCHVMLIQKEHFAHSRLYKKDLVNLLSQNA</sequence>
<proteinExistence type="predicted"/>
<name>A0ABU5WC33_AERCA</name>
<dbReference type="RefSeq" id="WP_323581043.1">
    <property type="nucleotide sequence ID" value="NZ_JAYGOJ010000204.1"/>
</dbReference>
<protein>
    <recommendedName>
        <fullName evidence="3">Phospholipase D-like domain-containing protein</fullName>
    </recommendedName>
</protein>
<dbReference type="EMBL" id="JAYGOJ010000204">
    <property type="protein sequence ID" value="MEA9438401.1"/>
    <property type="molecule type" value="Genomic_DNA"/>
</dbReference>
<keyword evidence="2" id="KW-1185">Reference proteome</keyword>
<reference evidence="1 2" key="1">
    <citation type="submission" date="2023-12" db="EMBL/GenBank/DDBJ databases">
        <title>Characterization of antibiotic resistance in Aeromonas spp. in hospital effluent.</title>
        <authorList>
            <person name="Negoseki B.R.S."/>
            <person name="Krul D."/>
            <person name="Siqueira A.C."/>
            <person name="Almeida M."/>
            <person name="Mesa D."/>
            <person name="Conte D."/>
            <person name="Dalla-Costa L.M."/>
        </authorList>
    </citation>
    <scope>NUCLEOTIDE SEQUENCE [LARGE SCALE GENOMIC DNA]</scope>
    <source>
        <strain evidence="1 2">36v</strain>
    </source>
</reference>